<dbReference type="PANTHER" id="PTHR19288:SF25">
    <property type="entry name" value="PHOSPHATIDYLGLYCEROPHOSPHATASE GEP4, MITOCHONDRIAL"/>
    <property type="match status" value="1"/>
</dbReference>
<dbReference type="CDD" id="cd16416">
    <property type="entry name" value="HAD_BsYqeG-like"/>
    <property type="match status" value="1"/>
</dbReference>
<dbReference type="SUPFAM" id="SSF56784">
    <property type="entry name" value="HAD-like"/>
    <property type="match status" value="1"/>
</dbReference>
<accession>A0ABW3H2Q0</accession>
<proteinExistence type="predicted"/>
<dbReference type="EMBL" id="JBHTJF010000022">
    <property type="protein sequence ID" value="MFD0943524.1"/>
    <property type="molecule type" value="Genomic_DNA"/>
</dbReference>
<dbReference type="InterPro" id="IPR006549">
    <property type="entry name" value="HAD-SF_hydro_IIIA"/>
</dbReference>
<dbReference type="InterPro" id="IPR036412">
    <property type="entry name" value="HAD-like_sf"/>
</dbReference>
<dbReference type="NCBIfam" id="TIGR01662">
    <property type="entry name" value="HAD-SF-IIIA"/>
    <property type="match status" value="1"/>
</dbReference>
<keyword evidence="2" id="KW-1185">Reference proteome</keyword>
<dbReference type="Pfam" id="PF00702">
    <property type="entry name" value="Hydrolase"/>
    <property type="match status" value="1"/>
</dbReference>
<evidence type="ECO:0000313" key="1">
    <source>
        <dbReference type="EMBL" id="MFD0943524.1"/>
    </source>
</evidence>
<dbReference type="InterPro" id="IPR010021">
    <property type="entry name" value="PGPP1/Gep4"/>
</dbReference>
<dbReference type="Gene3D" id="3.40.50.1000">
    <property type="entry name" value="HAD superfamily/HAD-like"/>
    <property type="match status" value="1"/>
</dbReference>
<dbReference type="Proteomes" id="UP001596976">
    <property type="component" value="Unassembled WGS sequence"/>
</dbReference>
<dbReference type="InterPro" id="IPR023214">
    <property type="entry name" value="HAD_sf"/>
</dbReference>
<gene>
    <name evidence="1" type="ORF">ACFQ0V_07010</name>
</gene>
<organism evidence="1 2">
    <name type="scientific">Savagea faecisuis</name>
    <dbReference type="NCBI Taxonomy" id="1274803"/>
    <lineage>
        <taxon>Bacteria</taxon>
        <taxon>Bacillati</taxon>
        <taxon>Bacillota</taxon>
        <taxon>Bacilli</taxon>
        <taxon>Bacillales</taxon>
        <taxon>Caryophanaceae</taxon>
        <taxon>Savagea</taxon>
    </lineage>
</organism>
<protein>
    <submittedName>
        <fullName evidence="1">YqeG family HAD IIIA-type phosphatase</fullName>
    </submittedName>
</protein>
<reference evidence="2" key="1">
    <citation type="journal article" date="2019" name="Int. J. Syst. Evol. Microbiol.">
        <title>The Global Catalogue of Microorganisms (GCM) 10K type strain sequencing project: providing services to taxonomists for standard genome sequencing and annotation.</title>
        <authorList>
            <consortium name="The Broad Institute Genomics Platform"/>
            <consortium name="The Broad Institute Genome Sequencing Center for Infectious Disease"/>
            <person name="Wu L."/>
            <person name="Ma J."/>
        </authorList>
    </citation>
    <scope>NUCLEOTIDE SEQUENCE [LARGE SCALE GENOMIC DNA]</scope>
    <source>
        <strain evidence="2">CCUG 63563</strain>
    </source>
</reference>
<name>A0ABW3H2Q0_9BACL</name>
<dbReference type="PANTHER" id="PTHR19288">
    <property type="entry name" value="4-NITROPHENYLPHOSPHATASE-RELATED"/>
    <property type="match status" value="1"/>
</dbReference>
<dbReference type="NCBIfam" id="TIGR01668">
    <property type="entry name" value="YqeG_hyp_ppase"/>
    <property type="match status" value="1"/>
</dbReference>
<comment type="caution">
    <text evidence="1">The sequence shown here is derived from an EMBL/GenBank/DDBJ whole genome shotgun (WGS) entry which is preliminary data.</text>
</comment>
<sequence>MLRRFTPTAYTKSFRDITPERLHERGIRAVITDLDNTLIEWDRAHATDEVIAWIRSIESAGIQVILMSNNNEERVNIFAEPLGVRYIARANKPLQGAYKKARRMLQVQDSEIVCVGDQLMTDILGANRARLQSILVLPIVTSDAKATKFNRFVESKIMKKLVRQGLQVKEGLVWNN</sequence>
<dbReference type="RefSeq" id="WP_381011492.1">
    <property type="nucleotide sequence ID" value="NZ_JBHTJF010000022.1"/>
</dbReference>
<evidence type="ECO:0000313" key="2">
    <source>
        <dbReference type="Proteomes" id="UP001596976"/>
    </source>
</evidence>